<organism evidence="2 3">
    <name type="scientific">Dorea longicatena</name>
    <dbReference type="NCBI Taxonomy" id="88431"/>
    <lineage>
        <taxon>Bacteria</taxon>
        <taxon>Bacillati</taxon>
        <taxon>Bacillota</taxon>
        <taxon>Clostridia</taxon>
        <taxon>Lachnospirales</taxon>
        <taxon>Lachnospiraceae</taxon>
        <taxon>Dorea</taxon>
    </lineage>
</organism>
<sequence length="254" mass="29419">MRIETICENRKELVKAMAEILGEPSKYLGPPSFGYQIGGAIVDRDGNIETEDGEMLQKELQRRGFIENNQEELNLQIPIEGHTAESIRNLIFMIHSKQYLLKRAVGTEVLHMSERLIERLSEEKDADMNRVMEIFEEEKVHCFGLEFVADKIVFNGFPMEAESTISFAELTCMMAERAKEMKWINPAETIEANEKYYMRIWLIRLGLGGKGGKKTRDLLLKNLKGNTAFRTEEEKERAKERNRQRAAERKVTQE</sequence>
<dbReference type="Proteomes" id="UP000095439">
    <property type="component" value="Unassembled WGS sequence"/>
</dbReference>
<evidence type="ECO:0008006" key="4">
    <source>
        <dbReference type="Google" id="ProtNLM"/>
    </source>
</evidence>
<dbReference type="RefSeq" id="WP_055179966.1">
    <property type="nucleotide sequence ID" value="NZ_CABIWY010000001.1"/>
</dbReference>
<proteinExistence type="predicted"/>
<name>A0A173W9U8_9FIRM</name>
<feature type="region of interest" description="Disordered" evidence="1">
    <location>
        <begin position="230"/>
        <end position="254"/>
    </location>
</feature>
<dbReference type="EMBL" id="CYYY01000001">
    <property type="protein sequence ID" value="CUN34928.1"/>
    <property type="molecule type" value="Genomic_DNA"/>
</dbReference>
<gene>
    <name evidence="2" type="ORF">ERS852423_00068</name>
</gene>
<evidence type="ECO:0000313" key="3">
    <source>
        <dbReference type="Proteomes" id="UP000095439"/>
    </source>
</evidence>
<reference evidence="2 3" key="1">
    <citation type="submission" date="2015-09" db="EMBL/GenBank/DDBJ databases">
        <authorList>
            <consortium name="Pathogen Informatics"/>
        </authorList>
    </citation>
    <scope>NUCLEOTIDE SEQUENCE [LARGE SCALE GENOMIC DNA]</scope>
    <source>
        <strain evidence="2 3">2789STDY5608866</strain>
    </source>
</reference>
<accession>A0A173W9U8</accession>
<dbReference type="AlphaFoldDB" id="A0A173W9U8"/>
<protein>
    <recommendedName>
        <fullName evidence="4">Phage terminase small subunit P27 family</fullName>
    </recommendedName>
</protein>
<evidence type="ECO:0000313" key="2">
    <source>
        <dbReference type="EMBL" id="CUN34928.1"/>
    </source>
</evidence>
<evidence type="ECO:0000256" key="1">
    <source>
        <dbReference type="SAM" id="MobiDB-lite"/>
    </source>
</evidence>